<sequence length="53" mass="6276">MKKEQRRNREITDLKGLVERFDIPKFVFDLTDLRLKNKASTDQKKPALIPCCK</sequence>
<gene>
    <name evidence="1" type="ORF">HanXRQr2_Chr14g0656811</name>
</gene>
<organism evidence="1 2">
    <name type="scientific">Helianthus annuus</name>
    <name type="common">Common sunflower</name>
    <dbReference type="NCBI Taxonomy" id="4232"/>
    <lineage>
        <taxon>Eukaryota</taxon>
        <taxon>Viridiplantae</taxon>
        <taxon>Streptophyta</taxon>
        <taxon>Embryophyta</taxon>
        <taxon>Tracheophyta</taxon>
        <taxon>Spermatophyta</taxon>
        <taxon>Magnoliopsida</taxon>
        <taxon>eudicotyledons</taxon>
        <taxon>Gunneridae</taxon>
        <taxon>Pentapetalae</taxon>
        <taxon>asterids</taxon>
        <taxon>campanulids</taxon>
        <taxon>Asterales</taxon>
        <taxon>Asteraceae</taxon>
        <taxon>Asteroideae</taxon>
        <taxon>Heliantheae alliance</taxon>
        <taxon>Heliantheae</taxon>
        <taxon>Helianthus</taxon>
    </lineage>
</organism>
<comment type="caution">
    <text evidence="1">The sequence shown here is derived from an EMBL/GenBank/DDBJ whole genome shotgun (WGS) entry which is preliminary data.</text>
</comment>
<dbReference type="Gramene" id="mRNA:HanXRQr2_Chr14g0656811">
    <property type="protein sequence ID" value="mRNA:HanXRQr2_Chr14g0656811"/>
    <property type="gene ID" value="HanXRQr2_Chr14g0656811"/>
</dbReference>
<dbReference type="EMBL" id="MNCJ02000329">
    <property type="protein sequence ID" value="KAF5770198.1"/>
    <property type="molecule type" value="Genomic_DNA"/>
</dbReference>
<reference evidence="1" key="2">
    <citation type="submission" date="2020-06" db="EMBL/GenBank/DDBJ databases">
        <title>Helianthus annuus Genome sequencing and assembly Release 2.</title>
        <authorList>
            <person name="Gouzy J."/>
            <person name="Langlade N."/>
            <person name="Munos S."/>
        </authorList>
    </citation>
    <scope>NUCLEOTIDE SEQUENCE</scope>
    <source>
        <tissue evidence="1">Leaves</tissue>
    </source>
</reference>
<name>A0A9K3EC88_HELAN</name>
<accession>A0A9K3EC88</accession>
<dbReference type="AlphaFoldDB" id="A0A9K3EC88"/>
<proteinExistence type="predicted"/>
<dbReference type="Proteomes" id="UP000215914">
    <property type="component" value="Unassembled WGS sequence"/>
</dbReference>
<keyword evidence="2" id="KW-1185">Reference proteome</keyword>
<protein>
    <submittedName>
        <fullName evidence="1">Uncharacterized protein</fullName>
    </submittedName>
</protein>
<evidence type="ECO:0000313" key="2">
    <source>
        <dbReference type="Proteomes" id="UP000215914"/>
    </source>
</evidence>
<evidence type="ECO:0000313" key="1">
    <source>
        <dbReference type="EMBL" id="KAF5770198.1"/>
    </source>
</evidence>
<reference evidence="1" key="1">
    <citation type="journal article" date="2017" name="Nature">
        <title>The sunflower genome provides insights into oil metabolism, flowering and Asterid evolution.</title>
        <authorList>
            <person name="Badouin H."/>
            <person name="Gouzy J."/>
            <person name="Grassa C.J."/>
            <person name="Murat F."/>
            <person name="Staton S.E."/>
            <person name="Cottret L."/>
            <person name="Lelandais-Briere C."/>
            <person name="Owens G.L."/>
            <person name="Carrere S."/>
            <person name="Mayjonade B."/>
            <person name="Legrand L."/>
            <person name="Gill N."/>
            <person name="Kane N.C."/>
            <person name="Bowers J.E."/>
            <person name="Hubner S."/>
            <person name="Bellec A."/>
            <person name="Berard A."/>
            <person name="Berges H."/>
            <person name="Blanchet N."/>
            <person name="Boniface M.C."/>
            <person name="Brunel D."/>
            <person name="Catrice O."/>
            <person name="Chaidir N."/>
            <person name="Claudel C."/>
            <person name="Donnadieu C."/>
            <person name="Faraut T."/>
            <person name="Fievet G."/>
            <person name="Helmstetter N."/>
            <person name="King M."/>
            <person name="Knapp S.J."/>
            <person name="Lai Z."/>
            <person name="Le Paslier M.C."/>
            <person name="Lippi Y."/>
            <person name="Lorenzon L."/>
            <person name="Mandel J.R."/>
            <person name="Marage G."/>
            <person name="Marchand G."/>
            <person name="Marquand E."/>
            <person name="Bret-Mestries E."/>
            <person name="Morien E."/>
            <person name="Nambeesan S."/>
            <person name="Nguyen T."/>
            <person name="Pegot-Espagnet P."/>
            <person name="Pouilly N."/>
            <person name="Raftis F."/>
            <person name="Sallet E."/>
            <person name="Schiex T."/>
            <person name="Thomas J."/>
            <person name="Vandecasteele C."/>
            <person name="Vares D."/>
            <person name="Vear F."/>
            <person name="Vautrin S."/>
            <person name="Crespi M."/>
            <person name="Mangin B."/>
            <person name="Burke J.M."/>
            <person name="Salse J."/>
            <person name="Munos S."/>
            <person name="Vincourt P."/>
            <person name="Rieseberg L.H."/>
            <person name="Langlade N.B."/>
        </authorList>
    </citation>
    <scope>NUCLEOTIDE SEQUENCE</scope>
    <source>
        <tissue evidence="1">Leaves</tissue>
    </source>
</reference>